<evidence type="ECO:0000256" key="1">
    <source>
        <dbReference type="ARBA" id="ARBA00004120"/>
    </source>
</evidence>
<evidence type="ECO:0000256" key="5">
    <source>
        <dbReference type="ARBA" id="ARBA00023273"/>
    </source>
</evidence>
<proteinExistence type="inferred from homology"/>
<dbReference type="Proteomes" id="UP001154078">
    <property type="component" value="Chromosome 1"/>
</dbReference>
<dbReference type="EMBL" id="OV121132">
    <property type="protein sequence ID" value="CAH0546732.1"/>
    <property type="molecule type" value="Genomic_DNA"/>
</dbReference>
<comment type="subcellular location">
    <subcellularLocation>
        <location evidence="1">Cytoplasm</location>
        <location evidence="1">Cytoskeleton</location>
        <location evidence="1">Cilium basal body</location>
    </subcellularLocation>
</comment>
<sequence length="83" mass="9555">MAEVHIIGEISHAKDFPRPELFCKWHLQFGNNWKLISGKKEGQTQVSCSQFDNKSKWCFPIDIHLATAGIQGKYSACRKFWSV</sequence>
<keyword evidence="5" id="KW-0966">Cell projection</keyword>
<dbReference type="AlphaFoldDB" id="A0A9P0AQN3"/>
<dbReference type="Pfam" id="PF07162">
    <property type="entry name" value="B9-C2"/>
    <property type="match status" value="1"/>
</dbReference>
<dbReference type="PANTHER" id="PTHR12968">
    <property type="entry name" value="B9 DOMAIN-CONTAINING"/>
    <property type="match status" value="1"/>
</dbReference>
<dbReference type="PROSITE" id="PS51381">
    <property type="entry name" value="C2_B9"/>
    <property type="match status" value="1"/>
</dbReference>
<evidence type="ECO:0000256" key="7">
    <source>
        <dbReference type="ARBA" id="ARBA00039272"/>
    </source>
</evidence>
<gene>
    <name evidence="8" type="ORF">MELIAE_LOCUS839</name>
</gene>
<comment type="similarity">
    <text evidence="6">Belongs to the B9D family.</text>
</comment>
<keyword evidence="9" id="KW-1185">Reference proteome</keyword>
<evidence type="ECO:0000256" key="3">
    <source>
        <dbReference type="ARBA" id="ARBA00022794"/>
    </source>
</evidence>
<evidence type="ECO:0000313" key="8">
    <source>
        <dbReference type="EMBL" id="CAH0546732.1"/>
    </source>
</evidence>
<organism evidence="8 9">
    <name type="scientific">Brassicogethes aeneus</name>
    <name type="common">Rape pollen beetle</name>
    <name type="synonym">Meligethes aeneus</name>
    <dbReference type="NCBI Taxonomy" id="1431903"/>
    <lineage>
        <taxon>Eukaryota</taxon>
        <taxon>Metazoa</taxon>
        <taxon>Ecdysozoa</taxon>
        <taxon>Arthropoda</taxon>
        <taxon>Hexapoda</taxon>
        <taxon>Insecta</taxon>
        <taxon>Pterygota</taxon>
        <taxon>Neoptera</taxon>
        <taxon>Endopterygota</taxon>
        <taxon>Coleoptera</taxon>
        <taxon>Polyphaga</taxon>
        <taxon>Cucujiformia</taxon>
        <taxon>Nitidulidae</taxon>
        <taxon>Meligethinae</taxon>
        <taxon>Brassicogethes</taxon>
    </lineage>
</organism>
<keyword evidence="4" id="KW-0206">Cytoskeleton</keyword>
<reference evidence="8" key="1">
    <citation type="submission" date="2021-12" db="EMBL/GenBank/DDBJ databases">
        <authorList>
            <person name="King R."/>
        </authorList>
    </citation>
    <scope>NUCLEOTIDE SEQUENCE</scope>
</reference>
<keyword evidence="3" id="KW-0970">Cilium biogenesis/degradation</keyword>
<evidence type="ECO:0000256" key="4">
    <source>
        <dbReference type="ARBA" id="ARBA00023212"/>
    </source>
</evidence>
<keyword evidence="2" id="KW-0963">Cytoplasm</keyword>
<dbReference type="OrthoDB" id="184109at2759"/>
<evidence type="ECO:0000256" key="2">
    <source>
        <dbReference type="ARBA" id="ARBA00022490"/>
    </source>
</evidence>
<protein>
    <recommendedName>
        <fullName evidence="7">B9 domain-containing protein 2</fullName>
    </recommendedName>
</protein>
<evidence type="ECO:0000313" key="9">
    <source>
        <dbReference type="Proteomes" id="UP001154078"/>
    </source>
</evidence>
<dbReference type="PANTHER" id="PTHR12968:SF2">
    <property type="entry name" value="B9 DOMAIN-CONTAINING PROTEIN 2"/>
    <property type="match status" value="1"/>
</dbReference>
<accession>A0A9P0AQN3</accession>
<dbReference type="GO" id="GO:0036038">
    <property type="term" value="C:MKS complex"/>
    <property type="evidence" value="ECO:0007669"/>
    <property type="project" value="TreeGrafter"/>
</dbReference>
<evidence type="ECO:0000256" key="6">
    <source>
        <dbReference type="ARBA" id="ARBA00038411"/>
    </source>
</evidence>
<name>A0A9P0AQN3_BRAAE</name>
<dbReference type="GO" id="GO:0060271">
    <property type="term" value="P:cilium assembly"/>
    <property type="evidence" value="ECO:0007669"/>
    <property type="project" value="TreeGrafter"/>
</dbReference>
<dbReference type="InterPro" id="IPR010796">
    <property type="entry name" value="C2_B9-type_dom"/>
</dbReference>